<proteinExistence type="predicted"/>
<dbReference type="STRING" id="74348.SAMN04488523_11362"/>
<organism evidence="1 2">
    <name type="scientific">Sulfitobacter brevis</name>
    <dbReference type="NCBI Taxonomy" id="74348"/>
    <lineage>
        <taxon>Bacteria</taxon>
        <taxon>Pseudomonadati</taxon>
        <taxon>Pseudomonadota</taxon>
        <taxon>Alphaproteobacteria</taxon>
        <taxon>Rhodobacterales</taxon>
        <taxon>Roseobacteraceae</taxon>
        <taxon>Sulfitobacter</taxon>
    </lineage>
</organism>
<name>A0A1I2ET34_9RHOB</name>
<dbReference type="EMBL" id="FOMW01000013">
    <property type="protein sequence ID" value="SFE96222.1"/>
    <property type="molecule type" value="Genomic_DNA"/>
</dbReference>
<accession>A0A1I2ET34</accession>
<dbReference type="InterPro" id="IPR008585">
    <property type="entry name" value="Gamma_PGA_hydro"/>
</dbReference>
<sequence>MVDRYKNFADLADATQQDVDYCIRSADRGTPVVIIAPHGGSIEPETSQIAEAIAGNDLSFYAFEALKAGAQGDFHITSHRFDEPNAVKLVGRSTTAVAIHGRKDDGSDAVWLGGRATVLQDAIGAALRSAGFAAELNTSLPGVHETNICNRTLAGEGVQLELPLSLRRRLMAESGDLAKFCMAVRKAIQSG</sequence>
<evidence type="ECO:0000313" key="2">
    <source>
        <dbReference type="Proteomes" id="UP000198977"/>
    </source>
</evidence>
<dbReference type="Proteomes" id="UP000198977">
    <property type="component" value="Unassembled WGS sequence"/>
</dbReference>
<dbReference type="Gene3D" id="3.40.630.100">
    <property type="entry name" value="Poly-gamma-glutamate hydrolase, zinc-binding motif"/>
    <property type="match status" value="1"/>
</dbReference>
<evidence type="ECO:0000313" key="1">
    <source>
        <dbReference type="EMBL" id="SFE96222.1"/>
    </source>
</evidence>
<dbReference type="OrthoDB" id="7721587at2"/>
<dbReference type="InterPro" id="IPR038128">
    <property type="entry name" value="Gamma_PGA_hydro_sf"/>
</dbReference>
<dbReference type="Pfam" id="PF05908">
    <property type="entry name" value="Gamma_PGA_hydro"/>
    <property type="match status" value="1"/>
</dbReference>
<protein>
    <submittedName>
        <fullName evidence="1">Phage-related replication protein YjqB, UPF0714/DUF867 family</fullName>
    </submittedName>
</protein>
<reference evidence="1 2" key="1">
    <citation type="submission" date="2016-10" db="EMBL/GenBank/DDBJ databases">
        <authorList>
            <person name="de Groot N.N."/>
        </authorList>
    </citation>
    <scope>NUCLEOTIDE SEQUENCE [LARGE SCALE GENOMIC DNA]</scope>
    <source>
        <strain evidence="1 2">DSM 11443</strain>
    </source>
</reference>
<gene>
    <name evidence="1" type="ORF">SAMN04488523_11362</name>
</gene>
<dbReference type="AlphaFoldDB" id="A0A1I2ET34"/>
<keyword evidence="2" id="KW-1185">Reference proteome</keyword>
<dbReference type="RefSeq" id="WP_093924950.1">
    <property type="nucleotide sequence ID" value="NZ_FOMW01000013.1"/>
</dbReference>